<feature type="transmembrane region" description="Helical" evidence="1">
    <location>
        <begin position="173"/>
        <end position="191"/>
    </location>
</feature>
<feature type="transmembrane region" description="Helical" evidence="1">
    <location>
        <begin position="232"/>
        <end position="255"/>
    </location>
</feature>
<keyword evidence="1" id="KW-0812">Transmembrane</keyword>
<dbReference type="Pfam" id="PF13194">
    <property type="entry name" value="DUF4010"/>
    <property type="match status" value="1"/>
</dbReference>
<comment type="caution">
    <text evidence="4">The sequence shown here is derived from an EMBL/GenBank/DDBJ whole genome shotgun (WGS) entry which is preliminary data.</text>
</comment>
<dbReference type="PANTHER" id="PTHR39084:SF1">
    <property type="entry name" value="DUF4010 DOMAIN-CONTAINING PROTEIN"/>
    <property type="match status" value="1"/>
</dbReference>
<feature type="transmembrane region" description="Helical" evidence="1">
    <location>
        <begin position="369"/>
        <end position="392"/>
    </location>
</feature>
<dbReference type="InterPro" id="IPR049177">
    <property type="entry name" value="MgtC_SapB_SrpB_YhiD_N"/>
</dbReference>
<feature type="transmembrane region" description="Helical" evidence="1">
    <location>
        <begin position="6"/>
        <end position="21"/>
    </location>
</feature>
<dbReference type="OrthoDB" id="9813718at2"/>
<feature type="transmembrane region" description="Helical" evidence="1">
    <location>
        <begin position="399"/>
        <end position="418"/>
    </location>
</feature>
<evidence type="ECO:0000256" key="1">
    <source>
        <dbReference type="SAM" id="Phobius"/>
    </source>
</evidence>
<feature type="transmembrane region" description="Helical" evidence="1">
    <location>
        <begin position="305"/>
        <end position="327"/>
    </location>
</feature>
<evidence type="ECO:0000313" key="4">
    <source>
        <dbReference type="EMBL" id="PHN06633.1"/>
    </source>
</evidence>
<reference evidence="4 5" key="1">
    <citation type="submission" date="2017-10" db="EMBL/GenBank/DDBJ databases">
        <title>The draft genome sequence of Lewinella nigricans NBRC 102662.</title>
        <authorList>
            <person name="Wang K."/>
        </authorList>
    </citation>
    <scope>NUCLEOTIDE SEQUENCE [LARGE SCALE GENOMIC DNA]</scope>
    <source>
        <strain evidence="4 5">NBRC 102662</strain>
    </source>
</reference>
<feature type="transmembrane region" description="Helical" evidence="1">
    <location>
        <begin position="267"/>
        <end position="285"/>
    </location>
</feature>
<keyword evidence="1" id="KW-1133">Transmembrane helix</keyword>
<proteinExistence type="predicted"/>
<feature type="domain" description="DUF4010" evidence="3">
    <location>
        <begin position="178"/>
        <end position="392"/>
    </location>
</feature>
<dbReference type="EMBL" id="PDUD01000017">
    <property type="protein sequence ID" value="PHN06633.1"/>
    <property type="molecule type" value="Genomic_DNA"/>
</dbReference>
<dbReference type="InterPro" id="IPR025105">
    <property type="entry name" value="DUF4010"/>
</dbReference>
<feature type="transmembrane region" description="Helical" evidence="1">
    <location>
        <begin position="88"/>
        <end position="104"/>
    </location>
</feature>
<protein>
    <submittedName>
        <fullName evidence="4">Uncharacterized protein</fullName>
    </submittedName>
</protein>
<sequence>MDYDTIILLATSLGLGLLVGLQREYSGHPIAGIRTFSLITLFGTILGLIAQASENYWIIGAGVLAVAAIMLMGNFLKSKTGNVDIGQTTEVAGLLMFGLGAYLVEGSLAVGVIIGGITAVLLHLKGTLDDFVKGLEKKDIKAIMQFAAISLVILPVLPDREYGPYEVLNPQEIWLMVVLIVGLGLGGYFLYKMLGKDAGTITNGILGGLISSTATTVTYSNRSKDVPSISRLAAFILITASTVALIRIIVEVAIVSPDNLGRIAPPLLTVLGLMIVLCVAMYFLSRRNGDDNEEVEEMPEPDNPAQLKTALIFGALYALVLIGVAAAKDYFGQGGLLIVSIISGFTDVDAITLSLANTLNRGGIEVDNAWKYMLIASFSNLAFKGGMAAVIGSRKLAKYVLPAFAITIVFGLLVIWWWPTGG</sequence>
<feature type="transmembrane region" description="Helical" evidence="1">
    <location>
        <begin position="33"/>
        <end position="50"/>
    </location>
</feature>
<feature type="transmembrane region" description="Helical" evidence="1">
    <location>
        <begin position="56"/>
        <end position="76"/>
    </location>
</feature>
<accession>A0A2D0NFS6</accession>
<keyword evidence="5" id="KW-1185">Reference proteome</keyword>
<feature type="transmembrane region" description="Helical" evidence="1">
    <location>
        <begin position="334"/>
        <end position="357"/>
    </location>
</feature>
<keyword evidence="1" id="KW-0472">Membrane</keyword>
<evidence type="ECO:0000259" key="2">
    <source>
        <dbReference type="Pfam" id="PF02308"/>
    </source>
</evidence>
<dbReference type="Pfam" id="PF02308">
    <property type="entry name" value="MgtC"/>
    <property type="match status" value="1"/>
</dbReference>
<evidence type="ECO:0000259" key="3">
    <source>
        <dbReference type="Pfam" id="PF13194"/>
    </source>
</evidence>
<feature type="transmembrane region" description="Helical" evidence="1">
    <location>
        <begin position="203"/>
        <end position="220"/>
    </location>
</feature>
<gene>
    <name evidence="4" type="ORF">CRP01_10060</name>
</gene>
<evidence type="ECO:0000313" key="5">
    <source>
        <dbReference type="Proteomes" id="UP000223913"/>
    </source>
</evidence>
<dbReference type="PANTHER" id="PTHR39084">
    <property type="entry name" value="MEMBRANE PROTEIN-RELATED"/>
    <property type="match status" value="1"/>
</dbReference>
<feature type="domain" description="MgtC/SapB/SrpB/YhiD N-terminal" evidence="2">
    <location>
        <begin position="9"/>
        <end position="129"/>
    </location>
</feature>
<dbReference type="RefSeq" id="WP_099149889.1">
    <property type="nucleotide sequence ID" value="NZ_PDUD01000017.1"/>
</dbReference>
<name>A0A2D0NFS6_FLAN2</name>
<dbReference type="Proteomes" id="UP000223913">
    <property type="component" value="Unassembled WGS sequence"/>
</dbReference>
<dbReference type="AlphaFoldDB" id="A0A2D0NFS6"/>
<organism evidence="4 5">
    <name type="scientific">Flavilitoribacter nigricans (strain ATCC 23147 / DSM 23189 / NBRC 102662 / NCIMB 1420 / SS-2)</name>
    <name type="common">Lewinella nigricans</name>
    <dbReference type="NCBI Taxonomy" id="1122177"/>
    <lineage>
        <taxon>Bacteria</taxon>
        <taxon>Pseudomonadati</taxon>
        <taxon>Bacteroidota</taxon>
        <taxon>Saprospiria</taxon>
        <taxon>Saprospirales</taxon>
        <taxon>Lewinellaceae</taxon>
        <taxon>Flavilitoribacter</taxon>
    </lineage>
</organism>